<evidence type="ECO:0000313" key="2">
    <source>
        <dbReference type="Proteomes" id="UP001195769"/>
    </source>
</evidence>
<feature type="non-terminal residue" evidence="1">
    <location>
        <position position="1"/>
    </location>
</feature>
<keyword evidence="2" id="KW-1185">Reference proteome</keyword>
<dbReference type="RefSeq" id="XP_041221868.1">
    <property type="nucleotide sequence ID" value="XM_041374057.1"/>
</dbReference>
<dbReference type="GeneID" id="64668355"/>
<dbReference type="Proteomes" id="UP001195769">
    <property type="component" value="Unassembled WGS sequence"/>
</dbReference>
<evidence type="ECO:0000313" key="1">
    <source>
        <dbReference type="EMBL" id="KAG1896292.1"/>
    </source>
</evidence>
<protein>
    <submittedName>
        <fullName evidence="1">Uncharacterized protein</fullName>
    </submittedName>
</protein>
<proteinExistence type="predicted"/>
<reference evidence="1" key="1">
    <citation type="journal article" date="2020" name="New Phytol.">
        <title>Comparative genomics reveals dynamic genome evolution in host specialist ectomycorrhizal fungi.</title>
        <authorList>
            <person name="Lofgren L.A."/>
            <person name="Nguyen N.H."/>
            <person name="Vilgalys R."/>
            <person name="Ruytinx J."/>
            <person name="Liao H.L."/>
            <person name="Branco S."/>
            <person name="Kuo A."/>
            <person name="LaButti K."/>
            <person name="Lipzen A."/>
            <person name="Andreopoulos W."/>
            <person name="Pangilinan J."/>
            <person name="Riley R."/>
            <person name="Hundley H."/>
            <person name="Na H."/>
            <person name="Barry K."/>
            <person name="Grigoriev I.V."/>
            <person name="Stajich J.E."/>
            <person name="Kennedy P.G."/>
        </authorList>
    </citation>
    <scope>NUCLEOTIDE SEQUENCE</scope>
    <source>
        <strain evidence="1">FC203</strain>
    </source>
</reference>
<name>A0AAD4HH49_9AGAM</name>
<comment type="caution">
    <text evidence="1">The sequence shown here is derived from an EMBL/GenBank/DDBJ whole genome shotgun (WGS) entry which is preliminary data.</text>
</comment>
<organism evidence="1 2">
    <name type="scientific">Suillus fuscotomentosus</name>
    <dbReference type="NCBI Taxonomy" id="1912939"/>
    <lineage>
        <taxon>Eukaryota</taxon>
        <taxon>Fungi</taxon>
        <taxon>Dikarya</taxon>
        <taxon>Basidiomycota</taxon>
        <taxon>Agaricomycotina</taxon>
        <taxon>Agaricomycetes</taxon>
        <taxon>Agaricomycetidae</taxon>
        <taxon>Boletales</taxon>
        <taxon>Suillineae</taxon>
        <taxon>Suillaceae</taxon>
        <taxon>Suillus</taxon>
    </lineage>
</organism>
<sequence length="90" mass="10696">PKTIHCQNLTLKDWIAIFRYIDAHPDLPQEHVVQYFKMKPQDALEFTQATLSRKLKDRQQFEQQVNSHPNALLSKQPRVVTHPDVEDTFW</sequence>
<feature type="non-terminal residue" evidence="1">
    <location>
        <position position="90"/>
    </location>
</feature>
<accession>A0AAD4HH49</accession>
<gene>
    <name evidence="1" type="ORF">F5891DRAFT_936341</name>
</gene>
<dbReference type="EMBL" id="JABBWK010000057">
    <property type="protein sequence ID" value="KAG1896292.1"/>
    <property type="molecule type" value="Genomic_DNA"/>
</dbReference>
<dbReference type="AlphaFoldDB" id="A0AAD4HH49"/>